<organism evidence="2 3">
    <name type="scientific">Panthera tigris altaica</name>
    <name type="common">Siberian tiger</name>
    <dbReference type="NCBI Taxonomy" id="74533"/>
    <lineage>
        <taxon>Eukaryota</taxon>
        <taxon>Metazoa</taxon>
        <taxon>Chordata</taxon>
        <taxon>Craniata</taxon>
        <taxon>Vertebrata</taxon>
        <taxon>Euteleostomi</taxon>
        <taxon>Mammalia</taxon>
        <taxon>Eutheria</taxon>
        <taxon>Laurasiatheria</taxon>
        <taxon>Carnivora</taxon>
        <taxon>Feliformia</taxon>
        <taxon>Felidae</taxon>
        <taxon>Pantherinae</taxon>
        <taxon>Panthera</taxon>
    </lineage>
</organism>
<dbReference type="AlphaFoldDB" id="A0A8C9KLK2"/>
<feature type="compositionally biased region" description="Basic and acidic residues" evidence="1">
    <location>
        <begin position="43"/>
        <end position="56"/>
    </location>
</feature>
<proteinExistence type="predicted"/>
<sequence length="102" mass="11249">APPGSCPSCLDCPPPTPSTPKLWLHLPLFCLLQQTLNTLGEAQRKKDNGVKTKVSDSSEGSPFRRMGIENLRKYPSGFPWELSTLGRREVSIFGTQSACEMK</sequence>
<reference evidence="2" key="2">
    <citation type="submission" date="2025-09" db="UniProtKB">
        <authorList>
            <consortium name="Ensembl"/>
        </authorList>
    </citation>
    <scope>IDENTIFICATION</scope>
</reference>
<accession>A0A8C9KLK2</accession>
<evidence type="ECO:0000313" key="3">
    <source>
        <dbReference type="Proteomes" id="UP000675900"/>
    </source>
</evidence>
<evidence type="ECO:0000256" key="1">
    <source>
        <dbReference type="SAM" id="MobiDB-lite"/>
    </source>
</evidence>
<name>A0A8C9KLK2_PANTA</name>
<dbReference type="GeneTree" id="ENSGT00930000152835"/>
<dbReference type="Proteomes" id="UP000675900">
    <property type="component" value="Unassembled WGS sequence"/>
</dbReference>
<evidence type="ECO:0000313" key="2">
    <source>
        <dbReference type="Ensembl" id="ENSPTIP00000024214.1"/>
    </source>
</evidence>
<keyword evidence="3" id="KW-1185">Reference proteome</keyword>
<dbReference type="Ensembl" id="ENSPTIT00000028684.1">
    <property type="protein sequence ID" value="ENSPTIP00000024214.1"/>
    <property type="gene ID" value="ENSPTIG00000020388.1"/>
</dbReference>
<protein>
    <submittedName>
        <fullName evidence="2">Uncharacterized protein</fullName>
    </submittedName>
</protein>
<feature type="region of interest" description="Disordered" evidence="1">
    <location>
        <begin position="43"/>
        <end position="62"/>
    </location>
</feature>
<reference evidence="2" key="1">
    <citation type="submission" date="2025-08" db="UniProtKB">
        <authorList>
            <consortium name="Ensembl"/>
        </authorList>
    </citation>
    <scope>IDENTIFICATION</scope>
</reference>